<reference evidence="1 2" key="1">
    <citation type="journal article" date="2019" name="Nat. Ecol. Evol.">
        <title>Megaphylogeny resolves global patterns of mushroom evolution.</title>
        <authorList>
            <person name="Varga T."/>
            <person name="Krizsan K."/>
            <person name="Foldi C."/>
            <person name="Dima B."/>
            <person name="Sanchez-Garcia M."/>
            <person name="Sanchez-Ramirez S."/>
            <person name="Szollosi G.J."/>
            <person name="Szarkandi J.G."/>
            <person name="Papp V."/>
            <person name="Albert L."/>
            <person name="Andreopoulos W."/>
            <person name="Angelini C."/>
            <person name="Antonin V."/>
            <person name="Barry K.W."/>
            <person name="Bougher N.L."/>
            <person name="Buchanan P."/>
            <person name="Buyck B."/>
            <person name="Bense V."/>
            <person name="Catcheside P."/>
            <person name="Chovatia M."/>
            <person name="Cooper J."/>
            <person name="Damon W."/>
            <person name="Desjardin D."/>
            <person name="Finy P."/>
            <person name="Geml J."/>
            <person name="Haridas S."/>
            <person name="Hughes K."/>
            <person name="Justo A."/>
            <person name="Karasinski D."/>
            <person name="Kautmanova I."/>
            <person name="Kiss B."/>
            <person name="Kocsube S."/>
            <person name="Kotiranta H."/>
            <person name="LaButti K.M."/>
            <person name="Lechner B.E."/>
            <person name="Liimatainen K."/>
            <person name="Lipzen A."/>
            <person name="Lukacs Z."/>
            <person name="Mihaltcheva S."/>
            <person name="Morgado L.N."/>
            <person name="Niskanen T."/>
            <person name="Noordeloos M.E."/>
            <person name="Ohm R.A."/>
            <person name="Ortiz-Santana B."/>
            <person name="Ovrebo C."/>
            <person name="Racz N."/>
            <person name="Riley R."/>
            <person name="Savchenko A."/>
            <person name="Shiryaev A."/>
            <person name="Soop K."/>
            <person name="Spirin V."/>
            <person name="Szebenyi C."/>
            <person name="Tomsovsky M."/>
            <person name="Tulloss R.E."/>
            <person name="Uehling J."/>
            <person name="Grigoriev I.V."/>
            <person name="Vagvolgyi C."/>
            <person name="Papp T."/>
            <person name="Martin F.M."/>
            <person name="Miettinen O."/>
            <person name="Hibbett D.S."/>
            <person name="Nagy L.G."/>
        </authorList>
    </citation>
    <scope>NUCLEOTIDE SEQUENCE [LARGE SCALE GENOMIC DNA]</scope>
    <source>
        <strain evidence="1 2">NL-1719</strain>
    </source>
</reference>
<dbReference type="Proteomes" id="UP000308600">
    <property type="component" value="Unassembled WGS sequence"/>
</dbReference>
<evidence type="ECO:0000313" key="2">
    <source>
        <dbReference type="Proteomes" id="UP000308600"/>
    </source>
</evidence>
<evidence type="ECO:0000313" key="1">
    <source>
        <dbReference type="EMBL" id="TFK67471.1"/>
    </source>
</evidence>
<gene>
    <name evidence="1" type="ORF">BDN72DRAFT_859126</name>
</gene>
<sequence length="523" mass="59235">MPTAPSLRNYRVIEIPHFYDPHASRRSQIDDQILVLNQQIQILQMERNTLLPISSIPDEIFAHIFLLCRGRDLSNGADMQALVQLTWVCHHWRSVALTTPSLWAYIGKENFPWAGECLTRSKEAPLHVVMSLGDSSIVVGSLVLSQIHRFRNLWICVDPSYGDVNIGEVVQGLLTQPAPMLESLTLNSVPLPTPLFSGISPFLEYVMLRTCWVNSWTSNMLPFFSLKFLSLELHGDVSAITFIQSLPPSLPSLETLILEGAFVASPGSFSAPLPAPVHFPNLKTLQIWNPYISPITEFLPLFNLVPSTRVNLEFNSSEDETLSESLRLLRTSQILIRPILSIRLSHNEYFNNSRFVVQALRSPDDDSPLRFSLTHGVPWSEMAQVFTSLPAERIIVLTLQILELSVNDWVDIFSQCVNLEELVVETQHTAESFIAFIIAATPKDFDDTVDLASNQSFPFQSLRNLDLSQYDFRSDVGGRFFGFYSALKVRRQYGLRLEKLCLPQTAIYLDFLRELVDEVIIQL</sequence>
<accession>A0ACD3AQ86</accession>
<protein>
    <submittedName>
        <fullName evidence="1">Uncharacterized protein</fullName>
    </submittedName>
</protein>
<keyword evidence="2" id="KW-1185">Reference proteome</keyword>
<dbReference type="EMBL" id="ML208375">
    <property type="protein sequence ID" value="TFK67471.1"/>
    <property type="molecule type" value="Genomic_DNA"/>
</dbReference>
<proteinExistence type="predicted"/>
<organism evidence="1 2">
    <name type="scientific">Pluteus cervinus</name>
    <dbReference type="NCBI Taxonomy" id="181527"/>
    <lineage>
        <taxon>Eukaryota</taxon>
        <taxon>Fungi</taxon>
        <taxon>Dikarya</taxon>
        <taxon>Basidiomycota</taxon>
        <taxon>Agaricomycotina</taxon>
        <taxon>Agaricomycetes</taxon>
        <taxon>Agaricomycetidae</taxon>
        <taxon>Agaricales</taxon>
        <taxon>Pluteineae</taxon>
        <taxon>Pluteaceae</taxon>
        <taxon>Pluteus</taxon>
    </lineage>
</organism>
<name>A0ACD3AQ86_9AGAR</name>